<keyword evidence="3" id="KW-1185">Reference proteome</keyword>
<reference evidence="2 3" key="1">
    <citation type="submission" date="2019-04" db="EMBL/GenBank/DDBJ databases">
        <title>Flavobacterium sp. GS03.</title>
        <authorList>
            <person name="Kim H."/>
        </authorList>
    </citation>
    <scope>NUCLEOTIDE SEQUENCE [LARGE SCALE GENOMIC DNA]</scope>
    <source>
        <strain evidence="2 3">GS03</strain>
    </source>
</reference>
<accession>A0A4P7PPP5</accession>
<evidence type="ECO:0000256" key="1">
    <source>
        <dbReference type="SAM" id="Phobius"/>
    </source>
</evidence>
<evidence type="ECO:0000313" key="3">
    <source>
        <dbReference type="Proteomes" id="UP000296862"/>
    </source>
</evidence>
<name>A0A4P7PPP5_9FLAO</name>
<organism evidence="2 3">
    <name type="scientific">Flavobacterium sangjuense</name>
    <dbReference type="NCBI Taxonomy" id="2518177"/>
    <lineage>
        <taxon>Bacteria</taxon>
        <taxon>Pseudomonadati</taxon>
        <taxon>Bacteroidota</taxon>
        <taxon>Flavobacteriia</taxon>
        <taxon>Flavobacteriales</taxon>
        <taxon>Flavobacteriaceae</taxon>
        <taxon>Flavobacterium</taxon>
    </lineage>
</organism>
<dbReference type="AlphaFoldDB" id="A0A4P7PPP5"/>
<keyword evidence="1" id="KW-0812">Transmembrane</keyword>
<sequence>MSINRSVTIWMRDVNRFSITNFRNFYSGNIAICGSVNIKTFFLLGFTIKARMNMIGAQFAKISGKLYWNVEW</sequence>
<feature type="transmembrane region" description="Helical" evidence="1">
    <location>
        <begin position="25"/>
        <end position="46"/>
    </location>
</feature>
<protein>
    <submittedName>
        <fullName evidence="2">Uncharacterized protein</fullName>
    </submittedName>
</protein>
<dbReference type="EMBL" id="CP038810">
    <property type="protein sequence ID" value="QBZ96529.1"/>
    <property type="molecule type" value="Genomic_DNA"/>
</dbReference>
<keyword evidence="1" id="KW-1133">Transmembrane helix</keyword>
<proteinExistence type="predicted"/>
<dbReference type="KEGG" id="fsn:GS03_00001"/>
<keyword evidence="1" id="KW-0472">Membrane</keyword>
<gene>
    <name evidence="2" type="ORF">GS03_00001</name>
</gene>
<evidence type="ECO:0000313" key="2">
    <source>
        <dbReference type="EMBL" id="QBZ96529.1"/>
    </source>
</evidence>
<dbReference type="Proteomes" id="UP000296862">
    <property type="component" value="Chromosome"/>
</dbReference>